<dbReference type="InterPro" id="IPR013022">
    <property type="entry name" value="Xyl_isomerase-like_TIM-brl"/>
</dbReference>
<organism evidence="2 3">
    <name type="scientific">Sphingobium tyrosinilyticum</name>
    <dbReference type="NCBI Taxonomy" id="2715436"/>
    <lineage>
        <taxon>Bacteria</taxon>
        <taxon>Pseudomonadati</taxon>
        <taxon>Pseudomonadota</taxon>
        <taxon>Alphaproteobacteria</taxon>
        <taxon>Sphingomonadales</taxon>
        <taxon>Sphingomonadaceae</taxon>
        <taxon>Sphingobium</taxon>
    </lineage>
</organism>
<comment type="caution">
    <text evidence="2">The sequence shown here is derived from an EMBL/GenBank/DDBJ whole genome shotgun (WGS) entry which is preliminary data.</text>
</comment>
<gene>
    <name evidence="2" type="ORF">ACFO3E_11175</name>
</gene>
<keyword evidence="3" id="KW-1185">Reference proteome</keyword>
<dbReference type="InterPro" id="IPR050312">
    <property type="entry name" value="IolE/XylAMocC-like"/>
</dbReference>
<protein>
    <submittedName>
        <fullName evidence="2">Sugar phosphate isomerase/epimerase family protein</fullName>
    </submittedName>
</protein>
<keyword evidence="2" id="KW-0413">Isomerase</keyword>
<feature type="domain" description="Xylose isomerase-like TIM barrel" evidence="1">
    <location>
        <begin position="39"/>
        <end position="255"/>
    </location>
</feature>
<proteinExistence type="predicted"/>
<dbReference type="InterPro" id="IPR036237">
    <property type="entry name" value="Xyl_isomerase-like_sf"/>
</dbReference>
<dbReference type="RefSeq" id="WP_066531075.1">
    <property type="nucleotide sequence ID" value="NZ_JBHSFZ010000025.1"/>
</dbReference>
<accession>A0ABV9F1D7</accession>
<dbReference type="GO" id="GO:0016853">
    <property type="term" value="F:isomerase activity"/>
    <property type="evidence" value="ECO:0007669"/>
    <property type="project" value="UniProtKB-KW"/>
</dbReference>
<sequence length="276" mass="29490">MAERRLSLDHITVTDTTPWQLAEIAGETGCAGICPFLHAMEVLPAMPPYDLVRDPQALRRTRDALAATGVSVDLLYPFTMAGRTDPAAFAPVLEAGASLGAPLANVLCYDRDPVRRTERLVELAELAATYGIALAIEFYPPSQVKTLSEALGEIDKTGRSDVGVTLDLLHVMRGGDVDASFVLLNHPAIAIAQLADGPATIDPAQIEWEAGIQRLLPGQGAFPIPAFLNALNPNTPLSIEIPQQNAIDKGLSPLERARNAVKAARGFIRQTGEQDA</sequence>
<dbReference type="EMBL" id="JBHSFZ010000025">
    <property type="protein sequence ID" value="MFC4594745.1"/>
    <property type="molecule type" value="Genomic_DNA"/>
</dbReference>
<dbReference type="Proteomes" id="UP001595957">
    <property type="component" value="Unassembled WGS sequence"/>
</dbReference>
<evidence type="ECO:0000313" key="3">
    <source>
        <dbReference type="Proteomes" id="UP001595957"/>
    </source>
</evidence>
<dbReference type="SUPFAM" id="SSF51658">
    <property type="entry name" value="Xylose isomerase-like"/>
    <property type="match status" value="1"/>
</dbReference>
<dbReference type="Pfam" id="PF01261">
    <property type="entry name" value="AP_endonuc_2"/>
    <property type="match status" value="1"/>
</dbReference>
<evidence type="ECO:0000259" key="1">
    <source>
        <dbReference type="Pfam" id="PF01261"/>
    </source>
</evidence>
<dbReference type="Gene3D" id="3.20.20.150">
    <property type="entry name" value="Divalent-metal-dependent TIM barrel enzymes"/>
    <property type="match status" value="1"/>
</dbReference>
<name>A0ABV9F1D7_9SPHN</name>
<dbReference type="PANTHER" id="PTHR12110:SF48">
    <property type="entry name" value="BLL3656 PROTEIN"/>
    <property type="match status" value="1"/>
</dbReference>
<evidence type="ECO:0000313" key="2">
    <source>
        <dbReference type="EMBL" id="MFC4594745.1"/>
    </source>
</evidence>
<dbReference type="PANTHER" id="PTHR12110">
    <property type="entry name" value="HYDROXYPYRUVATE ISOMERASE"/>
    <property type="match status" value="1"/>
</dbReference>
<reference evidence="3" key="1">
    <citation type="journal article" date="2019" name="Int. J. Syst. Evol. Microbiol.">
        <title>The Global Catalogue of Microorganisms (GCM) 10K type strain sequencing project: providing services to taxonomists for standard genome sequencing and annotation.</title>
        <authorList>
            <consortium name="The Broad Institute Genomics Platform"/>
            <consortium name="The Broad Institute Genome Sequencing Center for Infectious Disease"/>
            <person name="Wu L."/>
            <person name="Ma J."/>
        </authorList>
    </citation>
    <scope>NUCLEOTIDE SEQUENCE [LARGE SCALE GENOMIC DNA]</scope>
    <source>
        <strain evidence="3">NBRC 103632</strain>
    </source>
</reference>